<evidence type="ECO:0008006" key="6">
    <source>
        <dbReference type="Google" id="ProtNLM"/>
    </source>
</evidence>
<dbReference type="GO" id="GO:0003735">
    <property type="term" value="F:structural constituent of ribosome"/>
    <property type="evidence" value="ECO:0007669"/>
    <property type="project" value="InterPro"/>
</dbReference>
<comment type="caution">
    <text evidence="4">The sequence shown here is derived from an EMBL/GenBank/DDBJ whole genome shotgun (WGS) entry which is preliminary data.</text>
</comment>
<evidence type="ECO:0000313" key="4">
    <source>
        <dbReference type="EMBL" id="KAI3859508.1"/>
    </source>
</evidence>
<dbReference type="GO" id="GO:0006412">
    <property type="term" value="P:translation"/>
    <property type="evidence" value="ECO:0007669"/>
    <property type="project" value="InterPro"/>
</dbReference>
<comment type="similarity">
    <text evidence="1">Belongs to the universal ribosomal protein uS2 family.</text>
</comment>
<name>A0AAD4X7J9_9MAGN</name>
<keyword evidence="3" id="KW-0687">Ribonucleoprotein</keyword>
<dbReference type="GO" id="GO:0015935">
    <property type="term" value="C:small ribosomal subunit"/>
    <property type="evidence" value="ECO:0007669"/>
    <property type="project" value="InterPro"/>
</dbReference>
<protein>
    <recommendedName>
        <fullName evidence="6">40S ribosomal protein SA</fullName>
    </recommendedName>
</protein>
<evidence type="ECO:0000256" key="2">
    <source>
        <dbReference type="ARBA" id="ARBA00022980"/>
    </source>
</evidence>
<dbReference type="PANTHER" id="PTHR11489">
    <property type="entry name" value="40S RIBOSOMAL PROTEIN SA"/>
    <property type="match status" value="1"/>
</dbReference>
<organism evidence="4 5">
    <name type="scientific">Papaver atlanticum</name>
    <dbReference type="NCBI Taxonomy" id="357466"/>
    <lineage>
        <taxon>Eukaryota</taxon>
        <taxon>Viridiplantae</taxon>
        <taxon>Streptophyta</taxon>
        <taxon>Embryophyta</taxon>
        <taxon>Tracheophyta</taxon>
        <taxon>Spermatophyta</taxon>
        <taxon>Magnoliopsida</taxon>
        <taxon>Ranunculales</taxon>
        <taxon>Papaveraceae</taxon>
        <taxon>Papaveroideae</taxon>
        <taxon>Papaver</taxon>
    </lineage>
</organism>
<dbReference type="SUPFAM" id="SSF52313">
    <property type="entry name" value="Ribosomal protein S2"/>
    <property type="match status" value="1"/>
</dbReference>
<dbReference type="Gene3D" id="3.40.50.10490">
    <property type="entry name" value="Glucose-6-phosphate isomerase like protein, domain 1"/>
    <property type="match status" value="1"/>
</dbReference>
<gene>
    <name evidence="4" type="ORF">MKW98_027105</name>
</gene>
<dbReference type="Pfam" id="PF00318">
    <property type="entry name" value="Ribosomal_S2"/>
    <property type="match status" value="1"/>
</dbReference>
<proteinExistence type="inferred from homology"/>
<dbReference type="EMBL" id="JAJJMB010014597">
    <property type="protein sequence ID" value="KAI3859508.1"/>
    <property type="molecule type" value="Genomic_DNA"/>
</dbReference>
<reference evidence="4" key="1">
    <citation type="submission" date="2022-04" db="EMBL/GenBank/DDBJ databases">
        <title>A functionally conserved STORR gene fusion in Papaver species that diverged 16.8 million years ago.</title>
        <authorList>
            <person name="Catania T."/>
        </authorList>
    </citation>
    <scope>NUCLEOTIDE SEQUENCE</scope>
    <source>
        <strain evidence="4">S-188037</strain>
    </source>
</reference>
<dbReference type="AlphaFoldDB" id="A0AAD4X7J9"/>
<accession>A0AAD4X7J9</accession>
<dbReference type="InterPro" id="IPR023591">
    <property type="entry name" value="Ribosomal_uS2_flav_dom_sf"/>
</dbReference>
<keyword evidence="2" id="KW-0689">Ribosomal protein</keyword>
<evidence type="ECO:0000256" key="1">
    <source>
        <dbReference type="ARBA" id="ARBA00006242"/>
    </source>
</evidence>
<dbReference type="Proteomes" id="UP001202328">
    <property type="component" value="Unassembled WGS sequence"/>
</dbReference>
<keyword evidence="5" id="KW-1185">Reference proteome</keyword>
<dbReference type="InterPro" id="IPR001865">
    <property type="entry name" value="Ribosomal_uS2"/>
</dbReference>
<dbReference type="InterPro" id="IPR005707">
    <property type="entry name" value="Ribosomal_uS2_euk/arc"/>
</dbReference>
<evidence type="ECO:0000313" key="5">
    <source>
        <dbReference type="Proteomes" id="UP001202328"/>
    </source>
</evidence>
<evidence type="ECO:0000256" key="3">
    <source>
        <dbReference type="ARBA" id="ARBA00023274"/>
    </source>
</evidence>
<dbReference type="PRINTS" id="PR00395">
    <property type="entry name" value="RIBOSOMALS2"/>
</dbReference>
<sequence>MFANIMRKYVKNPVRNFRLKFVLLIRLFFDNLDVNCGDFRGLVSGIEVYREFGKRSMVMLEIPRVLDEIWLNTISASCKAPSSPVPTISKYKVREWDESQVYPCMTEEEEKLITATMAKILSQKEEDIHMLLAADAHLGTKNVNFQMERYVFKKRADGIYIINLGKTWEKLFVAAKVIVAIENPQDIIVQSAC</sequence>